<sequence length="171" mass="18002">MDKSQGADDDMVTGVKPLCAPVTAVLNSGRLEADYKANAQEVFTKTGDQTTVAQDVSGYPRAQAEKAMAGLRAAVEQCGTFTGKQGGKKATVTVKKTAEQPKYGDESLRYTVKIVQGDMQMDFDMGTIRSHGAITTVLNNYSDRGDRGLGAFTKALSKAGEKLAAAAAKTA</sequence>
<reference evidence="1 2" key="1">
    <citation type="submission" date="2020-04" db="EMBL/GenBank/DDBJ databases">
        <title>Draft Genome Sequence of Streptomyces morookaense DSM 40503, an 8-azaguanine-producing strain.</title>
        <authorList>
            <person name="Qi J."/>
            <person name="Gao J.-M."/>
        </authorList>
    </citation>
    <scope>NUCLEOTIDE SEQUENCE [LARGE SCALE GENOMIC DNA]</scope>
    <source>
        <strain evidence="1 2">DSM 40503</strain>
    </source>
</reference>
<dbReference type="AlphaFoldDB" id="A0A7Y7B6H5"/>
<comment type="caution">
    <text evidence="1">The sequence shown here is derived from an EMBL/GenBank/DDBJ whole genome shotgun (WGS) entry which is preliminary data.</text>
</comment>
<keyword evidence="2" id="KW-1185">Reference proteome</keyword>
<name>A0A7Y7B6H5_STRMO</name>
<dbReference type="RefSeq" id="WP_171082478.1">
    <property type="nucleotide sequence ID" value="NZ_BNBU01000001.1"/>
</dbReference>
<evidence type="ECO:0000313" key="1">
    <source>
        <dbReference type="EMBL" id="NVK79451.1"/>
    </source>
</evidence>
<gene>
    <name evidence="1" type="ORF">HG542_17495</name>
</gene>
<proteinExistence type="predicted"/>
<protein>
    <submittedName>
        <fullName evidence="1">Uncharacterized protein</fullName>
    </submittedName>
</protein>
<evidence type="ECO:0000313" key="2">
    <source>
        <dbReference type="Proteomes" id="UP000587462"/>
    </source>
</evidence>
<accession>A0A7Y7B6H5</accession>
<dbReference type="Proteomes" id="UP000587462">
    <property type="component" value="Unassembled WGS sequence"/>
</dbReference>
<dbReference type="EMBL" id="JABBXF010000037">
    <property type="protein sequence ID" value="NVK79451.1"/>
    <property type="molecule type" value="Genomic_DNA"/>
</dbReference>
<organism evidence="1 2">
    <name type="scientific">Streptomyces morookaense</name>
    <name type="common">Streptoverticillium morookaense</name>
    <dbReference type="NCBI Taxonomy" id="1970"/>
    <lineage>
        <taxon>Bacteria</taxon>
        <taxon>Bacillati</taxon>
        <taxon>Actinomycetota</taxon>
        <taxon>Actinomycetes</taxon>
        <taxon>Kitasatosporales</taxon>
        <taxon>Streptomycetaceae</taxon>
        <taxon>Streptomyces</taxon>
    </lineage>
</organism>